<comment type="caution">
    <text evidence="1">The sequence shown here is derived from an EMBL/GenBank/DDBJ whole genome shotgun (WGS) entry which is preliminary data.</text>
</comment>
<proteinExistence type="predicted"/>
<gene>
    <name evidence="1" type="ORF">FWILDA_LOCUS19613</name>
</gene>
<organism evidence="1 2">
    <name type="scientific">Funneliformis geosporum</name>
    <dbReference type="NCBI Taxonomy" id="1117311"/>
    <lineage>
        <taxon>Eukaryota</taxon>
        <taxon>Fungi</taxon>
        <taxon>Fungi incertae sedis</taxon>
        <taxon>Mucoromycota</taxon>
        <taxon>Glomeromycotina</taxon>
        <taxon>Glomeromycetes</taxon>
        <taxon>Glomerales</taxon>
        <taxon>Glomeraceae</taxon>
        <taxon>Funneliformis</taxon>
    </lineage>
</organism>
<protein>
    <submittedName>
        <fullName evidence="1">4012_t:CDS:1</fullName>
    </submittedName>
</protein>
<dbReference type="Proteomes" id="UP001153678">
    <property type="component" value="Unassembled WGS sequence"/>
</dbReference>
<evidence type="ECO:0000313" key="1">
    <source>
        <dbReference type="EMBL" id="CAI2200527.1"/>
    </source>
</evidence>
<sequence>SMKIGKQKWCQECDKDEIENSRRKCPQCKTKLPSLAEVQEAIDQTIFEKQDTIKPLIFKSCQSEMNTSKDPIRTTQKDVNVLDILVPDPLPINPNSIKNVQKVIDYIKEISGINKGERKWIA</sequence>
<dbReference type="OrthoDB" id="2433744at2759"/>
<accession>A0A9W4TB64</accession>
<name>A0A9W4TB64_9GLOM</name>
<feature type="non-terminal residue" evidence="1">
    <location>
        <position position="1"/>
    </location>
</feature>
<dbReference type="AlphaFoldDB" id="A0A9W4TB64"/>
<keyword evidence="2" id="KW-1185">Reference proteome</keyword>
<feature type="non-terminal residue" evidence="1">
    <location>
        <position position="122"/>
    </location>
</feature>
<dbReference type="EMBL" id="CAMKVN010024602">
    <property type="protein sequence ID" value="CAI2200527.1"/>
    <property type="molecule type" value="Genomic_DNA"/>
</dbReference>
<reference evidence="1" key="1">
    <citation type="submission" date="2022-08" db="EMBL/GenBank/DDBJ databases">
        <authorList>
            <person name="Kallberg Y."/>
            <person name="Tangrot J."/>
            <person name="Rosling A."/>
        </authorList>
    </citation>
    <scope>NUCLEOTIDE SEQUENCE</scope>
    <source>
        <strain evidence="1">Wild A</strain>
    </source>
</reference>
<evidence type="ECO:0000313" key="2">
    <source>
        <dbReference type="Proteomes" id="UP001153678"/>
    </source>
</evidence>